<accession>A0A194UN73</accession>
<feature type="domain" description="Nitrogen regulatory protein areA GATA-like" evidence="2">
    <location>
        <begin position="31"/>
        <end position="57"/>
    </location>
</feature>
<feature type="compositionally biased region" description="Basic and acidic residues" evidence="1">
    <location>
        <begin position="276"/>
        <end position="288"/>
    </location>
</feature>
<organism evidence="4 5">
    <name type="scientific">Cytospora mali</name>
    <name type="common">Apple Valsa canker fungus</name>
    <name type="synonym">Valsa mali</name>
    <dbReference type="NCBI Taxonomy" id="578113"/>
    <lineage>
        <taxon>Eukaryota</taxon>
        <taxon>Fungi</taxon>
        <taxon>Dikarya</taxon>
        <taxon>Ascomycota</taxon>
        <taxon>Pezizomycotina</taxon>
        <taxon>Sordariomycetes</taxon>
        <taxon>Sordariomycetidae</taxon>
        <taxon>Diaporthales</taxon>
        <taxon>Cytosporaceae</taxon>
        <taxon>Cytospora</taxon>
    </lineage>
</organism>
<dbReference type="PANTHER" id="PTHR28014">
    <property type="entry name" value="NEGATIVE REGULATOR OF RAS-CAMP PATHWAY"/>
    <property type="match status" value="1"/>
</dbReference>
<dbReference type="Pfam" id="PF11702">
    <property type="entry name" value="DUF3295"/>
    <property type="match status" value="2"/>
</dbReference>
<dbReference type="EMBL" id="KN714667">
    <property type="protein sequence ID" value="KUI53101.1"/>
    <property type="molecule type" value="Genomic_DNA"/>
</dbReference>
<gene>
    <name evidence="4" type="ORF">VP1G_00334</name>
</gene>
<dbReference type="GO" id="GO:0006808">
    <property type="term" value="P:regulation of nitrogen utilization"/>
    <property type="evidence" value="ECO:0007669"/>
    <property type="project" value="TreeGrafter"/>
</dbReference>
<feature type="compositionally biased region" description="Polar residues" evidence="1">
    <location>
        <begin position="216"/>
        <end position="229"/>
    </location>
</feature>
<feature type="domain" description="DUF3295" evidence="3">
    <location>
        <begin position="86"/>
        <end position="287"/>
    </location>
</feature>
<dbReference type="Proteomes" id="UP000078576">
    <property type="component" value="Unassembled WGS sequence"/>
</dbReference>
<dbReference type="GO" id="GO:0000122">
    <property type="term" value="P:negative regulation of transcription by RNA polymerase II"/>
    <property type="evidence" value="ECO:0007669"/>
    <property type="project" value="TreeGrafter"/>
</dbReference>
<dbReference type="GO" id="GO:0031930">
    <property type="term" value="P:mitochondria-nucleus signaling pathway"/>
    <property type="evidence" value="ECO:0007669"/>
    <property type="project" value="TreeGrafter"/>
</dbReference>
<evidence type="ECO:0000259" key="2">
    <source>
        <dbReference type="Pfam" id="PF08550"/>
    </source>
</evidence>
<feature type="region of interest" description="Disordered" evidence="1">
    <location>
        <begin position="65"/>
        <end position="96"/>
    </location>
</feature>
<dbReference type="InterPro" id="IPR013860">
    <property type="entry name" value="AreA_GATA"/>
</dbReference>
<dbReference type="InterPro" id="IPR053043">
    <property type="entry name" value="Ras-cAMP_regulatory"/>
</dbReference>
<name>A0A194UN73_CYTMA</name>
<feature type="compositionally biased region" description="Polar residues" evidence="1">
    <location>
        <begin position="325"/>
        <end position="351"/>
    </location>
</feature>
<feature type="domain" description="DUF3295" evidence="3">
    <location>
        <begin position="314"/>
        <end position="483"/>
    </location>
</feature>
<dbReference type="Pfam" id="PF08550">
    <property type="entry name" value="GATA_AreA"/>
    <property type="match status" value="1"/>
</dbReference>
<dbReference type="AlphaFoldDB" id="A0A194UN73"/>
<evidence type="ECO:0000259" key="3">
    <source>
        <dbReference type="Pfam" id="PF11702"/>
    </source>
</evidence>
<dbReference type="InterPro" id="IPR021711">
    <property type="entry name" value="DUF3295"/>
</dbReference>
<evidence type="ECO:0000313" key="4">
    <source>
        <dbReference type="EMBL" id="KUI53101.1"/>
    </source>
</evidence>
<evidence type="ECO:0000256" key="1">
    <source>
        <dbReference type="SAM" id="MobiDB-lite"/>
    </source>
</evidence>
<protein>
    <recommendedName>
        <fullName evidence="6">Nitrogen regulatory protein areA GATA-like domain-containing protein</fullName>
    </recommendedName>
</protein>
<reference evidence="5" key="1">
    <citation type="submission" date="2014-12" db="EMBL/GenBank/DDBJ databases">
        <title>Genome Sequence of Valsa Canker Pathogens Uncovers a Specific Adaption of Colonization on Woody Bark.</title>
        <authorList>
            <person name="Yin Z."/>
            <person name="Liu H."/>
            <person name="Gao X."/>
            <person name="Li Z."/>
            <person name="Song N."/>
            <person name="Ke X."/>
            <person name="Dai Q."/>
            <person name="Wu Y."/>
            <person name="Sun Y."/>
            <person name="Xu J.-R."/>
            <person name="Kang Z.K."/>
            <person name="Wang L."/>
            <person name="Huang L."/>
        </authorList>
    </citation>
    <scope>NUCLEOTIDE SEQUENCE [LARGE SCALE GENOMIC DNA]</scope>
    <source>
        <strain evidence="5">SXYL134</strain>
    </source>
</reference>
<dbReference type="STRING" id="694573.A0A194UN73"/>
<keyword evidence="5" id="KW-1185">Reference proteome</keyword>
<feature type="region of interest" description="Disordered" evidence="1">
    <location>
        <begin position="179"/>
        <end position="358"/>
    </location>
</feature>
<dbReference type="PANTHER" id="PTHR28014:SF1">
    <property type="entry name" value="NEGATIVE REGULATOR OF RAS-CAMP PATHWAY"/>
    <property type="match status" value="1"/>
</dbReference>
<dbReference type="OrthoDB" id="5054775at2759"/>
<feature type="compositionally biased region" description="Polar residues" evidence="1">
    <location>
        <begin position="65"/>
        <end position="74"/>
    </location>
</feature>
<proteinExistence type="predicted"/>
<evidence type="ECO:0008006" key="6">
    <source>
        <dbReference type="Google" id="ProtNLM"/>
    </source>
</evidence>
<sequence>MPCTLSAPVLQVDANIVHQVDTSNPQNLFNLWCMLSRCADALPQGRRLENLIWRLLMEEVPNEPTSISATSLPRNIQRPARKSSADDVPQLSASVDSVENEEAVEFSSDSSPVELVRPRIRRQGSGMSNGGRRERHISSENLEKMVSSIVEQKESLSAPLPKIPAFVSPPEPVKTLVVVPPELTRSGSTTTESPSKDSDGRSECSPPGSYLDIPTIKTTTVVRGFSPSQRPHLASFTPPKTSSEIPAPMSSPAAKPVEPKKSRAKFVLGGSSEESYSDHGHSFEETRRNLAPPAPKKRMFQIGGSSEEDGSLKKQNHRRGILANAASQSTSAIPQRARTNYNGPSMVASPNDSDEAPLTMKRTARGAPLRSINEVPRSSAQPIMTTVNSVSQPVAMSPRTTRRNMMSTELPESLRRHLLWERSQKSSTANAVLKRRHTSHDVANLKQYPQQPHMNKCYDDVNASSWDQDFTREAFGGYHTKGW</sequence>
<evidence type="ECO:0000313" key="5">
    <source>
        <dbReference type="Proteomes" id="UP000078576"/>
    </source>
</evidence>
<dbReference type="GO" id="GO:0005737">
    <property type="term" value="C:cytoplasm"/>
    <property type="evidence" value="ECO:0007669"/>
    <property type="project" value="TreeGrafter"/>
</dbReference>